<organism evidence="2 3">
    <name type="scientific">Nitrospirillum amazonense</name>
    <dbReference type="NCBI Taxonomy" id="28077"/>
    <lineage>
        <taxon>Bacteria</taxon>
        <taxon>Pseudomonadati</taxon>
        <taxon>Pseudomonadota</taxon>
        <taxon>Alphaproteobacteria</taxon>
        <taxon>Rhodospirillales</taxon>
        <taxon>Azospirillaceae</taxon>
        <taxon>Nitrospirillum</taxon>
    </lineage>
</organism>
<evidence type="ECO:0000313" key="2">
    <source>
        <dbReference type="EMBL" id="TWB24542.1"/>
    </source>
</evidence>
<dbReference type="Proteomes" id="UP000319859">
    <property type="component" value="Unassembled WGS sequence"/>
</dbReference>
<feature type="region of interest" description="Disordered" evidence="1">
    <location>
        <begin position="60"/>
        <end position="104"/>
    </location>
</feature>
<sequence>MAEIDAAKFPNELVDVRLPGKMRQPLRLEDELAELPSPFLLKLGGMGADLALDIVQLEQRGGDRTASGQASSPRPTEPMVHDGNEARQPFGRKHGRTDDDARGGLRHLIEQIDLELLL</sequence>
<reference evidence="2 3" key="1">
    <citation type="submission" date="2019-06" db="EMBL/GenBank/DDBJ databases">
        <title>Genomic Encyclopedia of Type Strains, Phase IV (KMG-V): Genome sequencing to study the core and pangenomes of soil and plant-associated prokaryotes.</title>
        <authorList>
            <person name="Whitman W."/>
        </authorList>
    </citation>
    <scope>NUCLEOTIDE SEQUENCE [LARGE SCALE GENOMIC DNA]</scope>
    <source>
        <strain evidence="2 3">BR 11880</strain>
    </source>
</reference>
<name>A0A560FSG6_9PROT</name>
<accession>A0A560FSG6</accession>
<evidence type="ECO:0000313" key="3">
    <source>
        <dbReference type="Proteomes" id="UP000319859"/>
    </source>
</evidence>
<dbReference type="EMBL" id="VITN01000001">
    <property type="protein sequence ID" value="TWB24542.1"/>
    <property type="molecule type" value="Genomic_DNA"/>
</dbReference>
<proteinExistence type="predicted"/>
<protein>
    <submittedName>
        <fullName evidence="2">Uncharacterized protein</fullName>
    </submittedName>
</protein>
<evidence type="ECO:0000256" key="1">
    <source>
        <dbReference type="SAM" id="MobiDB-lite"/>
    </source>
</evidence>
<gene>
    <name evidence="2" type="ORF">FBZ89_101168</name>
</gene>
<dbReference type="AlphaFoldDB" id="A0A560FSG6"/>
<comment type="caution">
    <text evidence="2">The sequence shown here is derived from an EMBL/GenBank/DDBJ whole genome shotgun (WGS) entry which is preliminary data.</text>
</comment>